<dbReference type="Proteomes" id="UP000515154">
    <property type="component" value="Linkage group LG16"/>
</dbReference>
<dbReference type="PANTHER" id="PTHR46060:SF1">
    <property type="entry name" value="MARINER MOS1 TRANSPOSASE-LIKE PROTEIN"/>
    <property type="match status" value="1"/>
</dbReference>
<proteinExistence type="predicted"/>
<accession>A0A6P7T6R5</accession>
<feature type="domain" description="Mos1 transposase HTH" evidence="1">
    <location>
        <begin position="6"/>
        <end position="51"/>
    </location>
</feature>
<reference evidence="3" key="1">
    <citation type="submission" date="2025-08" db="UniProtKB">
        <authorList>
            <consortium name="RefSeq"/>
        </authorList>
    </citation>
    <scope>IDENTIFICATION</scope>
</reference>
<dbReference type="PANTHER" id="PTHR46060">
    <property type="entry name" value="MARINER MOS1 TRANSPOSASE-LIKE PROTEIN"/>
    <property type="match status" value="1"/>
</dbReference>
<dbReference type="Pfam" id="PF17906">
    <property type="entry name" value="HTH_48"/>
    <property type="match status" value="1"/>
</dbReference>
<gene>
    <name evidence="3" type="primary">LOC115220588</name>
</gene>
<evidence type="ECO:0000259" key="1">
    <source>
        <dbReference type="Pfam" id="PF17906"/>
    </source>
</evidence>
<protein>
    <submittedName>
        <fullName evidence="3">Uncharacterized protein LOC115220588</fullName>
    </submittedName>
</protein>
<evidence type="ECO:0000313" key="3">
    <source>
        <dbReference type="RefSeq" id="XP_029646598.1"/>
    </source>
</evidence>
<dbReference type="Gene3D" id="1.10.10.1450">
    <property type="match status" value="1"/>
</dbReference>
<dbReference type="AlphaFoldDB" id="A0A6P7T6R5"/>
<dbReference type="RefSeq" id="XP_029646598.1">
    <property type="nucleotide sequence ID" value="XM_029790738.1"/>
</dbReference>
<name>A0A6P7T6R5_9MOLL</name>
<evidence type="ECO:0000313" key="2">
    <source>
        <dbReference type="Proteomes" id="UP000515154"/>
    </source>
</evidence>
<dbReference type="InterPro" id="IPR041426">
    <property type="entry name" value="Mos1_HTH"/>
</dbReference>
<keyword evidence="2" id="KW-1185">Reference proteome</keyword>
<sequence>MEAAECRSVIRFLYLKGQTPKETFDAMKNVYGHDAPSYDVVKHWHRQFKCGRTSVETALIPGRPHSAIDNGTIHNVEAVILDDRRISIRQIAQEMKISVGSVKNKKNHDHFHM</sequence>
<organism evidence="2 3">
    <name type="scientific">Octopus sinensis</name>
    <name type="common">East Asian common octopus</name>
    <dbReference type="NCBI Taxonomy" id="2607531"/>
    <lineage>
        <taxon>Eukaryota</taxon>
        <taxon>Metazoa</taxon>
        <taxon>Spiralia</taxon>
        <taxon>Lophotrochozoa</taxon>
        <taxon>Mollusca</taxon>
        <taxon>Cephalopoda</taxon>
        <taxon>Coleoidea</taxon>
        <taxon>Octopodiformes</taxon>
        <taxon>Octopoda</taxon>
        <taxon>Incirrata</taxon>
        <taxon>Octopodidae</taxon>
        <taxon>Octopus</taxon>
    </lineage>
</organism>
<dbReference type="KEGG" id="osn:115220588"/>
<dbReference type="InterPro" id="IPR052709">
    <property type="entry name" value="Transposase-MT_Hybrid"/>
</dbReference>